<gene>
    <name evidence="2" type="ORF">SAMN04488011_101150</name>
</gene>
<evidence type="ECO:0000313" key="2">
    <source>
        <dbReference type="EMBL" id="SEM69641.1"/>
    </source>
</evidence>
<keyword evidence="3" id="KW-1185">Reference proteome</keyword>
<dbReference type="Proteomes" id="UP000199372">
    <property type="component" value="Unassembled WGS sequence"/>
</dbReference>
<dbReference type="AlphaFoldDB" id="A0A1H8AGA1"/>
<organism evidence="2 3">
    <name type="scientific">Palleronia pelagia</name>
    <dbReference type="NCBI Taxonomy" id="387096"/>
    <lineage>
        <taxon>Bacteria</taxon>
        <taxon>Pseudomonadati</taxon>
        <taxon>Pseudomonadota</taxon>
        <taxon>Alphaproteobacteria</taxon>
        <taxon>Rhodobacterales</taxon>
        <taxon>Roseobacteraceae</taxon>
        <taxon>Palleronia</taxon>
    </lineage>
</organism>
<reference evidence="3" key="1">
    <citation type="submission" date="2016-10" db="EMBL/GenBank/DDBJ databases">
        <authorList>
            <person name="Varghese N."/>
            <person name="Submissions S."/>
        </authorList>
    </citation>
    <scope>NUCLEOTIDE SEQUENCE [LARGE SCALE GENOMIC DNA]</scope>
    <source>
        <strain evidence="3">DSM 26893</strain>
    </source>
</reference>
<feature type="domain" description="Integrase DNA-binding" evidence="1">
    <location>
        <begin position="16"/>
        <end position="90"/>
    </location>
</feature>
<dbReference type="EMBL" id="FOCM01000001">
    <property type="protein sequence ID" value="SEM69641.1"/>
    <property type="molecule type" value="Genomic_DNA"/>
</dbReference>
<dbReference type="Gene3D" id="3.30.160.390">
    <property type="entry name" value="Integrase, DNA-binding domain"/>
    <property type="match status" value="1"/>
</dbReference>
<dbReference type="InterPro" id="IPR038488">
    <property type="entry name" value="Integrase_DNA-bd_sf"/>
</dbReference>
<dbReference type="InterPro" id="IPR025166">
    <property type="entry name" value="Integrase_DNA_bind_dom"/>
</dbReference>
<dbReference type="Pfam" id="PF13356">
    <property type="entry name" value="Arm-DNA-bind_3"/>
    <property type="match status" value="1"/>
</dbReference>
<evidence type="ECO:0000313" key="3">
    <source>
        <dbReference type="Proteomes" id="UP000199372"/>
    </source>
</evidence>
<evidence type="ECO:0000259" key="1">
    <source>
        <dbReference type="Pfam" id="PF13356"/>
    </source>
</evidence>
<protein>
    <recommendedName>
        <fullName evidence="1">Integrase DNA-binding domain-containing protein</fullName>
    </recommendedName>
</protein>
<sequence>MALGGKLIKKLVANLGPGRHGDGNGLYLVVDPSGARRWIARVTIKGQRNSRGKPLRTDFCLGSAELVTLPQARDRALEYRRMARAGLNPRFISTREVPSFEKIAAQVHIERLPTFKNAKHGQ</sequence>
<accession>A0A1H8AGA1</accession>
<dbReference type="RefSeq" id="WP_236736905.1">
    <property type="nucleotide sequence ID" value="NZ_FOCM01000001.1"/>
</dbReference>
<proteinExistence type="predicted"/>
<name>A0A1H8AGA1_9RHOB</name>